<gene>
    <name evidence="5" type="ORF">ABC974_22170</name>
</gene>
<feature type="domain" description="6-phosphogluconate dehydrogenase NADP-binding" evidence="3">
    <location>
        <begin position="3"/>
        <end position="158"/>
    </location>
</feature>
<dbReference type="Gene3D" id="3.40.50.720">
    <property type="entry name" value="NAD(P)-binding Rossmann-like Domain"/>
    <property type="match status" value="1"/>
</dbReference>
<dbReference type="InterPro" id="IPR006115">
    <property type="entry name" value="6PGDH_NADP-bd"/>
</dbReference>
<keyword evidence="6" id="KW-1185">Reference proteome</keyword>
<evidence type="ECO:0000256" key="2">
    <source>
        <dbReference type="ARBA" id="ARBA00023027"/>
    </source>
</evidence>
<dbReference type="InterPro" id="IPR002204">
    <property type="entry name" value="3-OH-isobutyrate_DH-rel_CS"/>
</dbReference>
<dbReference type="PROSITE" id="PS00895">
    <property type="entry name" value="3_HYDROXYISOBUT_DH"/>
    <property type="match status" value="1"/>
</dbReference>
<name>A0ABU9Y970_9SPHN</name>
<dbReference type="EMBL" id="JBDIME010000027">
    <property type="protein sequence ID" value="MEN2792354.1"/>
    <property type="molecule type" value="Genomic_DNA"/>
</dbReference>
<dbReference type="InterPro" id="IPR008927">
    <property type="entry name" value="6-PGluconate_DH-like_C_sf"/>
</dbReference>
<evidence type="ECO:0000256" key="1">
    <source>
        <dbReference type="ARBA" id="ARBA00023002"/>
    </source>
</evidence>
<evidence type="ECO:0000259" key="4">
    <source>
        <dbReference type="Pfam" id="PF14833"/>
    </source>
</evidence>
<proteinExistence type="predicted"/>
<keyword evidence="2" id="KW-0520">NAD</keyword>
<dbReference type="InterPro" id="IPR051265">
    <property type="entry name" value="HIBADH-related_NP60_sf"/>
</dbReference>
<organism evidence="5 6">
    <name type="scientific">Sphingomonas oligophenolica</name>
    <dbReference type="NCBI Taxonomy" id="301154"/>
    <lineage>
        <taxon>Bacteria</taxon>
        <taxon>Pseudomonadati</taxon>
        <taxon>Pseudomonadota</taxon>
        <taxon>Alphaproteobacteria</taxon>
        <taxon>Sphingomonadales</taxon>
        <taxon>Sphingomonadaceae</taxon>
        <taxon>Sphingomonas</taxon>
    </lineage>
</organism>
<dbReference type="PIRSF" id="PIRSF000103">
    <property type="entry name" value="HIBADH"/>
    <property type="match status" value="1"/>
</dbReference>
<keyword evidence="1 5" id="KW-0560">Oxidoreductase</keyword>
<evidence type="ECO:0000313" key="5">
    <source>
        <dbReference type="EMBL" id="MEN2792354.1"/>
    </source>
</evidence>
<dbReference type="EC" id="1.1.-.-" evidence="5"/>
<dbReference type="Pfam" id="PF03446">
    <property type="entry name" value="NAD_binding_2"/>
    <property type="match status" value="1"/>
</dbReference>
<comment type="caution">
    <text evidence="5">The sequence shown here is derived from an EMBL/GenBank/DDBJ whole genome shotgun (WGS) entry which is preliminary data.</text>
</comment>
<dbReference type="InterPro" id="IPR029154">
    <property type="entry name" value="HIBADH-like_NADP-bd"/>
</dbReference>
<dbReference type="SUPFAM" id="SSF48179">
    <property type="entry name" value="6-phosphogluconate dehydrogenase C-terminal domain-like"/>
    <property type="match status" value="1"/>
</dbReference>
<feature type="domain" description="3-hydroxyisobutyrate dehydrogenase-like NAD-binding" evidence="4">
    <location>
        <begin position="165"/>
        <end position="282"/>
    </location>
</feature>
<dbReference type="InterPro" id="IPR013328">
    <property type="entry name" value="6PGD_dom2"/>
</dbReference>
<evidence type="ECO:0000313" key="6">
    <source>
        <dbReference type="Proteomes" id="UP001419910"/>
    </source>
</evidence>
<dbReference type="InterPro" id="IPR036291">
    <property type="entry name" value="NAD(P)-bd_dom_sf"/>
</dbReference>
<accession>A0ABU9Y970</accession>
<dbReference type="Proteomes" id="UP001419910">
    <property type="component" value="Unassembled WGS sequence"/>
</dbReference>
<dbReference type="Pfam" id="PF14833">
    <property type="entry name" value="NAD_binding_11"/>
    <property type="match status" value="1"/>
</dbReference>
<reference evidence="5 6" key="1">
    <citation type="submission" date="2024-05" db="EMBL/GenBank/DDBJ databases">
        <authorList>
            <person name="Liu Q."/>
            <person name="Xin Y.-H."/>
        </authorList>
    </citation>
    <scope>NUCLEOTIDE SEQUENCE [LARGE SCALE GENOMIC DNA]</scope>
    <source>
        <strain evidence="5 6">CGMCC 1.10181</strain>
    </source>
</reference>
<dbReference type="PANTHER" id="PTHR43580">
    <property type="entry name" value="OXIDOREDUCTASE GLYR1-RELATED"/>
    <property type="match status" value="1"/>
</dbReference>
<dbReference type="InterPro" id="IPR015815">
    <property type="entry name" value="HIBADH-related"/>
</dbReference>
<evidence type="ECO:0000259" key="3">
    <source>
        <dbReference type="Pfam" id="PF03446"/>
    </source>
</evidence>
<dbReference type="RefSeq" id="WP_343890947.1">
    <property type="nucleotide sequence ID" value="NZ_BAAAEH010000036.1"/>
</dbReference>
<dbReference type="PANTHER" id="PTHR43580:SF2">
    <property type="entry name" value="CYTOKINE-LIKE NUCLEAR FACTOR N-PAC"/>
    <property type="match status" value="1"/>
</dbReference>
<dbReference type="SUPFAM" id="SSF51735">
    <property type="entry name" value="NAD(P)-binding Rossmann-fold domains"/>
    <property type="match status" value="1"/>
</dbReference>
<dbReference type="GO" id="GO:0016491">
    <property type="term" value="F:oxidoreductase activity"/>
    <property type="evidence" value="ECO:0007669"/>
    <property type="project" value="UniProtKB-KW"/>
</dbReference>
<protein>
    <submittedName>
        <fullName evidence="5">NAD(P)-dependent oxidoreductase</fullName>
        <ecNumber evidence="5">1.1.-.-</ecNumber>
    </submittedName>
</protein>
<sequence length="298" mass="30755">MDKVAFVGLGGMGGAMAGRLVQSFPLILYDLDSARATALAGTNGTAVGKLSDALPAGGVLITMLPDDRAVRAVVDGSDGARALLGRGGLHINMSTVSPAMSRDLGAAYADAGADYVAAPVWGRPDMAGSGKLVCALAGPAAAKVRALPYLHALAARIEDFGIDPGLANVAKVMGNFLVAAAIEALGEAMAVAQKHGLDREQLAALLTETVFDCPVYRLYGGLVARQRRVPPGFTARLGHKDLALVRAVATEVDAAMPFQNIIENRLLTSIARGRDAEDWSALSWVAAEDAGLARPVTT</sequence>
<dbReference type="Gene3D" id="1.10.1040.10">
    <property type="entry name" value="N-(1-d-carboxylethyl)-l-norvaline Dehydrogenase, domain 2"/>
    <property type="match status" value="1"/>
</dbReference>